<dbReference type="Proteomes" id="UP000659496">
    <property type="component" value="Unassembled WGS sequence"/>
</dbReference>
<organism evidence="1 2">
    <name type="scientific">Sporosarcina gallistercoris</name>
    <dbReference type="NCBI Taxonomy" id="2762245"/>
    <lineage>
        <taxon>Bacteria</taxon>
        <taxon>Bacillati</taxon>
        <taxon>Bacillota</taxon>
        <taxon>Bacilli</taxon>
        <taxon>Bacillales</taxon>
        <taxon>Caryophanaceae</taxon>
        <taxon>Sporosarcina</taxon>
    </lineage>
</organism>
<reference evidence="1 2" key="1">
    <citation type="submission" date="2020-08" db="EMBL/GenBank/DDBJ databases">
        <title>A Genomic Blueprint of the Chicken Gut Microbiome.</title>
        <authorList>
            <person name="Gilroy R."/>
            <person name="Ravi A."/>
            <person name="Getino M."/>
            <person name="Pursley I."/>
            <person name="Horton D.L."/>
            <person name="Alikhan N.-F."/>
            <person name="Baker D."/>
            <person name="Gharbi K."/>
            <person name="Hall N."/>
            <person name="Watson M."/>
            <person name="Adriaenssens E.M."/>
            <person name="Foster-Nyarko E."/>
            <person name="Jarju S."/>
            <person name="Secka A."/>
            <person name="Antonio M."/>
            <person name="Oren A."/>
            <person name="Chaudhuri R."/>
            <person name="La Ragione R.M."/>
            <person name="Hildebrand F."/>
            <person name="Pallen M.J."/>
        </authorList>
    </citation>
    <scope>NUCLEOTIDE SEQUENCE [LARGE SCALE GENOMIC DNA]</scope>
    <source>
        <strain evidence="1 2">Sa3CUA8</strain>
    </source>
</reference>
<evidence type="ECO:0000313" key="2">
    <source>
        <dbReference type="Proteomes" id="UP000659496"/>
    </source>
</evidence>
<sequence>MRLLITALAVFALIHMLKSDLTEGTIQLAAFASDAPACQNVDKPVSIVVTTVQGDTIESLFALYPDPSIPFIDRLTVFYELNPHLQLQDIVGGEQIEIPLSSETVTFCSKQ</sequence>
<evidence type="ECO:0008006" key="3">
    <source>
        <dbReference type="Google" id="ProtNLM"/>
    </source>
</evidence>
<proteinExistence type="predicted"/>
<protein>
    <recommendedName>
        <fullName evidence="3">LysM domain-containing protein</fullName>
    </recommendedName>
</protein>
<accession>A0ABR8PF96</accession>
<dbReference type="RefSeq" id="WP_191687994.1">
    <property type="nucleotide sequence ID" value="NZ_JACSQY010000001.1"/>
</dbReference>
<dbReference type="EMBL" id="JACSQY010000001">
    <property type="protein sequence ID" value="MBD7906831.1"/>
    <property type="molecule type" value="Genomic_DNA"/>
</dbReference>
<comment type="caution">
    <text evidence="1">The sequence shown here is derived from an EMBL/GenBank/DDBJ whole genome shotgun (WGS) entry which is preliminary data.</text>
</comment>
<evidence type="ECO:0000313" key="1">
    <source>
        <dbReference type="EMBL" id="MBD7906831.1"/>
    </source>
</evidence>
<gene>
    <name evidence="1" type="ORF">H9659_00620</name>
</gene>
<keyword evidence="2" id="KW-1185">Reference proteome</keyword>
<name>A0ABR8PF96_9BACL</name>